<dbReference type="EMBL" id="AJZD02000193">
    <property type="protein sequence ID" value="OEF92859.1"/>
    <property type="molecule type" value="Genomic_DNA"/>
</dbReference>
<feature type="compositionally biased region" description="Polar residues" evidence="1">
    <location>
        <begin position="57"/>
        <end position="73"/>
    </location>
</feature>
<proteinExistence type="predicted"/>
<sequence length="73" mass="8400">MEYGQSIKEITDILDKNLTNQKIKQNNNLNQTLTQTSKTLRTKLKMQPNTYKYKALKNNQSQAKGQSSPLITQ</sequence>
<evidence type="ECO:0000313" key="2">
    <source>
        <dbReference type="EMBL" id="OEF92859.1"/>
    </source>
</evidence>
<comment type="caution">
    <text evidence="2">The sequence shown here is derived from an EMBL/GenBank/DDBJ whole genome shotgun (WGS) entry which is preliminary data.</text>
</comment>
<evidence type="ECO:0000313" key="3">
    <source>
        <dbReference type="Proteomes" id="UP000094802"/>
    </source>
</evidence>
<protein>
    <submittedName>
        <fullName evidence="2">Uncharacterized protein</fullName>
    </submittedName>
</protein>
<dbReference type="AlphaFoldDB" id="A0A1E5FR58"/>
<accession>A0A1E5FR58</accession>
<feature type="region of interest" description="Disordered" evidence="1">
    <location>
        <begin position="54"/>
        <end position="73"/>
    </location>
</feature>
<dbReference type="Proteomes" id="UP000094802">
    <property type="component" value="Unassembled WGS sequence"/>
</dbReference>
<reference evidence="2 3" key="1">
    <citation type="journal article" date="2012" name="Science">
        <title>Ecological populations of bacteria act as socially cohesive units of antibiotic production and resistance.</title>
        <authorList>
            <person name="Cordero O.X."/>
            <person name="Wildschutte H."/>
            <person name="Kirkup B."/>
            <person name="Proehl S."/>
            <person name="Ngo L."/>
            <person name="Hussain F."/>
            <person name="Le Roux F."/>
            <person name="Mincer T."/>
            <person name="Polz M.F."/>
        </authorList>
    </citation>
    <scope>NUCLEOTIDE SEQUENCE [LARGE SCALE GENOMIC DNA]</scope>
    <source>
        <strain evidence="2 3">12E03</strain>
    </source>
</reference>
<dbReference type="RefSeq" id="WP_019820724.1">
    <property type="nucleotide sequence ID" value="NZ_AJZD02000193.1"/>
</dbReference>
<name>A0A1E5FR58_VIBSP</name>
<organism evidence="2 3">
    <name type="scientific">Vibrio splendidus 12E03</name>
    <dbReference type="NCBI Taxonomy" id="1191305"/>
    <lineage>
        <taxon>Bacteria</taxon>
        <taxon>Pseudomonadati</taxon>
        <taxon>Pseudomonadota</taxon>
        <taxon>Gammaproteobacteria</taxon>
        <taxon>Vibrionales</taxon>
        <taxon>Vibrionaceae</taxon>
        <taxon>Vibrio</taxon>
    </lineage>
</organism>
<evidence type="ECO:0000256" key="1">
    <source>
        <dbReference type="SAM" id="MobiDB-lite"/>
    </source>
</evidence>
<gene>
    <name evidence="2" type="ORF">A142_21765</name>
</gene>